<proteinExistence type="predicted"/>
<reference evidence="2" key="1">
    <citation type="submission" date="2021-03" db="EMBL/GenBank/DDBJ databases">
        <title>Draft genome sequence of rust myrtle Austropuccinia psidii MF-1, a brazilian biotype.</title>
        <authorList>
            <person name="Quecine M.C."/>
            <person name="Pachon D.M.R."/>
            <person name="Bonatelli M.L."/>
            <person name="Correr F.H."/>
            <person name="Franceschini L.M."/>
            <person name="Leite T.F."/>
            <person name="Margarido G.R.A."/>
            <person name="Almeida C.A."/>
            <person name="Ferrarezi J.A."/>
            <person name="Labate C.A."/>
        </authorList>
    </citation>
    <scope>NUCLEOTIDE SEQUENCE</scope>
    <source>
        <strain evidence="2">MF-1</strain>
    </source>
</reference>
<dbReference type="Pfam" id="PF17921">
    <property type="entry name" value="Integrase_H2C2"/>
    <property type="match status" value="1"/>
</dbReference>
<dbReference type="AlphaFoldDB" id="A0A9Q3K487"/>
<comment type="caution">
    <text evidence="2">The sequence shown here is derived from an EMBL/GenBank/DDBJ whole genome shotgun (WGS) entry which is preliminary data.</text>
</comment>
<accession>A0A9Q3K487</accession>
<gene>
    <name evidence="2" type="ORF">O181_113809</name>
</gene>
<dbReference type="Proteomes" id="UP000765509">
    <property type="component" value="Unassembled WGS sequence"/>
</dbReference>
<evidence type="ECO:0000313" key="3">
    <source>
        <dbReference type="Proteomes" id="UP000765509"/>
    </source>
</evidence>
<organism evidence="2 3">
    <name type="scientific">Austropuccinia psidii MF-1</name>
    <dbReference type="NCBI Taxonomy" id="1389203"/>
    <lineage>
        <taxon>Eukaryota</taxon>
        <taxon>Fungi</taxon>
        <taxon>Dikarya</taxon>
        <taxon>Basidiomycota</taxon>
        <taxon>Pucciniomycotina</taxon>
        <taxon>Pucciniomycetes</taxon>
        <taxon>Pucciniales</taxon>
        <taxon>Sphaerophragmiaceae</taxon>
        <taxon>Austropuccinia</taxon>
    </lineage>
</organism>
<keyword evidence="3" id="KW-1185">Reference proteome</keyword>
<dbReference type="EMBL" id="AVOT02093479">
    <property type="protein sequence ID" value="MBW0574094.1"/>
    <property type="molecule type" value="Genomic_DNA"/>
</dbReference>
<protein>
    <recommendedName>
        <fullName evidence="1">Integrase zinc-binding domain-containing protein</fullName>
    </recommendedName>
</protein>
<evidence type="ECO:0000259" key="1">
    <source>
        <dbReference type="Pfam" id="PF17921"/>
    </source>
</evidence>
<name>A0A9Q3K487_9BASI</name>
<feature type="domain" description="Integrase zinc-binding" evidence="1">
    <location>
        <begin position="79"/>
        <end position="135"/>
    </location>
</feature>
<dbReference type="InterPro" id="IPR041588">
    <property type="entry name" value="Integrase_H2C2"/>
</dbReference>
<evidence type="ECO:0000313" key="2">
    <source>
        <dbReference type="EMBL" id="MBW0574094.1"/>
    </source>
</evidence>
<sequence length="153" mass="17910">MNLQKLIKQDEVQPSRFVSVKVEAFSNLIKSIQKALWQDSHYRSILQELVKDKSFPDYSLDPSSQLLLFKDLVVVSNDPTIQLSILQNCHYSPLADHPVQEKTLKIVYWDFHLSCMTQFIEDYVLSCQHFSRNKNIHHKKFGLFKSLPITNFP</sequence>